<sequence length="369" mass="42377">MTQTDDYLDRLVDERALREYLEAAVGPANDLEIEYHREGQSNETLFLEWGDHDLVLRRPPAGETADSAHDVLREYRVMEALQDADVPVPRTVAGCDDHSVIGADFYLMEREDGDVIRDEEPERFATPAHRQALANELVDTIADIHALDPADVGLDDLGHPDGYTERQIDRWRTQLEWAFERTEDEREIPTLREVGDWLADNVPEEYDHALVHGDYKLDNVMFGPAGGRDASPNGRAGDAREQPEITAVFDWELCTRGDPAMDLGWMLVYWPDPGDPALDDPFRSEFLVDDGYPTRRELIDRYERRSGRTFDHDRFYRTFGVFKMAGACEMMYRRYLEGNADNETYPLMEERVPQIAERAMGILEGEETL</sequence>
<dbReference type="Pfam" id="PF01636">
    <property type="entry name" value="APH"/>
    <property type="match status" value="2"/>
</dbReference>
<dbReference type="Gene3D" id="3.30.200.20">
    <property type="entry name" value="Phosphorylase Kinase, domain 1"/>
    <property type="match status" value="1"/>
</dbReference>
<dbReference type="CDD" id="cd05154">
    <property type="entry name" value="ACAD10_11_N-like"/>
    <property type="match status" value="1"/>
</dbReference>
<dbReference type="SUPFAM" id="SSF56112">
    <property type="entry name" value="Protein kinase-like (PK-like)"/>
    <property type="match status" value="1"/>
</dbReference>
<dbReference type="Gene3D" id="3.90.1200.10">
    <property type="match status" value="1"/>
</dbReference>
<protein>
    <submittedName>
        <fullName evidence="2">Phosphotransferase family protein</fullName>
    </submittedName>
</protein>
<dbReference type="GO" id="GO:0016740">
    <property type="term" value="F:transferase activity"/>
    <property type="evidence" value="ECO:0007669"/>
    <property type="project" value="UniProtKB-KW"/>
</dbReference>
<dbReference type="InterPro" id="IPR011009">
    <property type="entry name" value="Kinase-like_dom_sf"/>
</dbReference>
<reference evidence="2 3" key="1">
    <citation type="submission" date="2018-10" db="EMBL/GenBank/DDBJ databases">
        <title>Natronolimnobius sp. XQ-INN 246 isolated from Inner Mongolia Autonomous Region of China.</title>
        <authorList>
            <person name="Xue Q."/>
        </authorList>
    </citation>
    <scope>NUCLEOTIDE SEQUENCE [LARGE SCALE GENOMIC DNA]</scope>
    <source>
        <strain evidence="2 3">XQ-INN 246</strain>
    </source>
</reference>
<dbReference type="InterPro" id="IPR041726">
    <property type="entry name" value="ACAD10_11_N"/>
</dbReference>
<keyword evidence="3" id="KW-1185">Reference proteome</keyword>
<dbReference type="AlphaFoldDB" id="A0A4S3TTQ1"/>
<feature type="domain" description="Aminoglycoside phosphotransferase" evidence="1">
    <location>
        <begin position="241"/>
        <end position="298"/>
    </location>
</feature>
<keyword evidence="2" id="KW-0808">Transferase</keyword>
<dbReference type="PANTHER" id="PTHR47829">
    <property type="entry name" value="HYDROLASE, PUTATIVE (AFU_ORTHOLOGUE AFUA_1G12880)-RELATED"/>
    <property type="match status" value="1"/>
</dbReference>
<proteinExistence type="predicted"/>
<dbReference type="InterPro" id="IPR002575">
    <property type="entry name" value="Aminoglycoside_PTrfase"/>
</dbReference>
<dbReference type="OrthoDB" id="350437at2157"/>
<gene>
    <name evidence="2" type="ORF">D8Y22_04865</name>
</gene>
<dbReference type="RefSeq" id="WP_141463594.1">
    <property type="nucleotide sequence ID" value="NZ_RBZW01000013.1"/>
</dbReference>
<dbReference type="InterPro" id="IPR052898">
    <property type="entry name" value="ACAD10-like"/>
</dbReference>
<dbReference type="Proteomes" id="UP000318864">
    <property type="component" value="Unassembled WGS sequence"/>
</dbReference>
<accession>A0A4S3TTQ1</accession>
<comment type="caution">
    <text evidence="2">The sequence shown here is derived from an EMBL/GenBank/DDBJ whole genome shotgun (WGS) entry which is preliminary data.</text>
</comment>
<evidence type="ECO:0000259" key="1">
    <source>
        <dbReference type="Pfam" id="PF01636"/>
    </source>
</evidence>
<name>A0A4S3TTQ1_9EURY</name>
<dbReference type="PANTHER" id="PTHR47829:SF1">
    <property type="entry name" value="HAD FAMILY PHOSPHATASE"/>
    <property type="match status" value="1"/>
</dbReference>
<organism evidence="2 3">
    <name type="scientific">Salinadaptatus halalkaliphilus</name>
    <dbReference type="NCBI Taxonomy" id="2419781"/>
    <lineage>
        <taxon>Archaea</taxon>
        <taxon>Methanobacteriati</taxon>
        <taxon>Methanobacteriota</taxon>
        <taxon>Stenosarchaea group</taxon>
        <taxon>Halobacteria</taxon>
        <taxon>Halobacteriales</taxon>
        <taxon>Natrialbaceae</taxon>
        <taxon>Salinadaptatus</taxon>
    </lineage>
</organism>
<dbReference type="EMBL" id="RBZW01000013">
    <property type="protein sequence ID" value="THE66008.1"/>
    <property type="molecule type" value="Genomic_DNA"/>
</dbReference>
<feature type="domain" description="Aminoglycoside phosphotransferase" evidence="1">
    <location>
        <begin position="33"/>
        <end position="227"/>
    </location>
</feature>
<evidence type="ECO:0000313" key="3">
    <source>
        <dbReference type="Proteomes" id="UP000318864"/>
    </source>
</evidence>
<evidence type="ECO:0000313" key="2">
    <source>
        <dbReference type="EMBL" id="THE66008.1"/>
    </source>
</evidence>